<dbReference type="GO" id="GO:0003700">
    <property type="term" value="F:DNA-binding transcription factor activity"/>
    <property type="evidence" value="ECO:0007669"/>
    <property type="project" value="TreeGrafter"/>
</dbReference>
<evidence type="ECO:0000256" key="2">
    <source>
        <dbReference type="PROSITE-ProRule" id="PRU00335"/>
    </source>
</evidence>
<feature type="region of interest" description="Disordered" evidence="3">
    <location>
        <begin position="192"/>
        <end position="228"/>
    </location>
</feature>
<dbReference type="SUPFAM" id="SSF46689">
    <property type="entry name" value="Homeodomain-like"/>
    <property type="match status" value="1"/>
</dbReference>
<name>A0A4R5B4I5_9PSEU</name>
<evidence type="ECO:0000259" key="4">
    <source>
        <dbReference type="PROSITE" id="PS50977"/>
    </source>
</evidence>
<feature type="domain" description="HTH tetR-type" evidence="4">
    <location>
        <begin position="13"/>
        <end position="73"/>
    </location>
</feature>
<dbReference type="InterPro" id="IPR001647">
    <property type="entry name" value="HTH_TetR"/>
</dbReference>
<proteinExistence type="predicted"/>
<dbReference type="PANTHER" id="PTHR30055:SF231">
    <property type="entry name" value="TRANSCRIPTIONAL REGULATORY PROTEIN (PROBABLY DEOR-FAMILY)-RELATED"/>
    <property type="match status" value="1"/>
</dbReference>
<protein>
    <submittedName>
        <fullName evidence="5">TetR family transcriptional regulator</fullName>
    </submittedName>
</protein>
<dbReference type="InterPro" id="IPR050109">
    <property type="entry name" value="HTH-type_TetR-like_transc_reg"/>
</dbReference>
<sequence>MTEVTDGRRIKGERRRRAIVDAALRVVAREGVGAVSHRNVAREAGVPPASIAYYFNGIDDLLVASLLDGCEGLVEQITAVREQVTDNTQWPRAIAELLVRMIVEQRERTIGEYELYLLAARRPALRPAARRWIDLIRGNINNGGGGGDTVISAFIAGMDGLLIQALIADEPPTVDDLEPVLRFLMHPHDYLGTSTPTRPAPRGPVRAPPDFSGTRGPGFSGDPGPDFR</sequence>
<dbReference type="PROSITE" id="PS50977">
    <property type="entry name" value="HTH_TETR_2"/>
    <property type="match status" value="1"/>
</dbReference>
<dbReference type="Gene3D" id="1.10.357.10">
    <property type="entry name" value="Tetracycline Repressor, domain 2"/>
    <property type="match status" value="1"/>
</dbReference>
<gene>
    <name evidence="5" type="ORF">E1202_31045</name>
</gene>
<accession>A0A4R5B4I5</accession>
<organism evidence="5 6">
    <name type="scientific">Saccharopolyspora karakumensis</name>
    <dbReference type="NCBI Taxonomy" id="2530386"/>
    <lineage>
        <taxon>Bacteria</taxon>
        <taxon>Bacillati</taxon>
        <taxon>Actinomycetota</taxon>
        <taxon>Actinomycetes</taxon>
        <taxon>Pseudonocardiales</taxon>
        <taxon>Pseudonocardiaceae</taxon>
        <taxon>Saccharopolyspora</taxon>
    </lineage>
</organism>
<dbReference type="InterPro" id="IPR009057">
    <property type="entry name" value="Homeodomain-like_sf"/>
</dbReference>
<dbReference type="PRINTS" id="PR00455">
    <property type="entry name" value="HTHTETR"/>
</dbReference>
<dbReference type="Pfam" id="PF17940">
    <property type="entry name" value="TetR_C_31"/>
    <property type="match status" value="1"/>
</dbReference>
<dbReference type="Pfam" id="PF00440">
    <property type="entry name" value="TetR_N"/>
    <property type="match status" value="1"/>
</dbReference>
<feature type="DNA-binding region" description="H-T-H motif" evidence="2">
    <location>
        <begin position="36"/>
        <end position="55"/>
    </location>
</feature>
<keyword evidence="1 2" id="KW-0238">DNA-binding</keyword>
<dbReference type="PANTHER" id="PTHR30055">
    <property type="entry name" value="HTH-TYPE TRANSCRIPTIONAL REGULATOR RUTR"/>
    <property type="match status" value="1"/>
</dbReference>
<evidence type="ECO:0000313" key="5">
    <source>
        <dbReference type="EMBL" id="TDD79699.1"/>
    </source>
</evidence>
<comment type="caution">
    <text evidence="5">The sequence shown here is derived from an EMBL/GenBank/DDBJ whole genome shotgun (WGS) entry which is preliminary data.</text>
</comment>
<dbReference type="AlphaFoldDB" id="A0A4R5B4I5"/>
<dbReference type="Proteomes" id="UP000294723">
    <property type="component" value="Unassembled WGS sequence"/>
</dbReference>
<dbReference type="GO" id="GO:0000976">
    <property type="term" value="F:transcription cis-regulatory region binding"/>
    <property type="evidence" value="ECO:0007669"/>
    <property type="project" value="TreeGrafter"/>
</dbReference>
<dbReference type="InterPro" id="IPR041583">
    <property type="entry name" value="TetR_C_31"/>
</dbReference>
<dbReference type="EMBL" id="SMLA01000118">
    <property type="protein sequence ID" value="TDD79699.1"/>
    <property type="molecule type" value="Genomic_DNA"/>
</dbReference>
<evidence type="ECO:0000256" key="3">
    <source>
        <dbReference type="SAM" id="MobiDB-lite"/>
    </source>
</evidence>
<evidence type="ECO:0000313" key="6">
    <source>
        <dbReference type="Proteomes" id="UP000294723"/>
    </source>
</evidence>
<reference evidence="5 6" key="1">
    <citation type="submission" date="2019-03" db="EMBL/GenBank/DDBJ databases">
        <title>Draft genome sequences of novel Actinobacteria.</title>
        <authorList>
            <person name="Sahin N."/>
            <person name="Ay H."/>
            <person name="Saygin H."/>
        </authorList>
    </citation>
    <scope>NUCLEOTIDE SEQUENCE [LARGE SCALE GENOMIC DNA]</scope>
    <source>
        <strain evidence="5 6">5K548</strain>
    </source>
</reference>
<keyword evidence="6" id="KW-1185">Reference proteome</keyword>
<evidence type="ECO:0000256" key="1">
    <source>
        <dbReference type="ARBA" id="ARBA00023125"/>
    </source>
</evidence>